<evidence type="ECO:0000313" key="3">
    <source>
        <dbReference type="Proteomes" id="UP000011761"/>
    </source>
</evidence>
<dbReference type="AlphaFoldDB" id="M2N326"/>
<proteinExistence type="predicted"/>
<dbReference type="HOGENOM" id="CLU_012494_6_3_1"/>
<name>M2N326_BAUPA</name>
<feature type="domain" description="Alpha/beta hydrolase fold-3" evidence="1">
    <location>
        <begin position="63"/>
        <end position="277"/>
    </location>
</feature>
<dbReference type="InterPro" id="IPR013094">
    <property type="entry name" value="AB_hydrolase_3"/>
</dbReference>
<dbReference type="GO" id="GO:0016787">
    <property type="term" value="F:hydrolase activity"/>
    <property type="evidence" value="ECO:0007669"/>
    <property type="project" value="InterPro"/>
</dbReference>
<evidence type="ECO:0000259" key="1">
    <source>
        <dbReference type="Pfam" id="PF07859"/>
    </source>
</evidence>
<dbReference type="EMBL" id="KB445560">
    <property type="protein sequence ID" value="EMC93384.1"/>
    <property type="molecule type" value="Genomic_DNA"/>
</dbReference>
<evidence type="ECO:0000313" key="2">
    <source>
        <dbReference type="EMBL" id="EMC93384.1"/>
    </source>
</evidence>
<gene>
    <name evidence="2" type="ORF">BAUCODRAFT_125251</name>
</gene>
<dbReference type="InterPro" id="IPR050466">
    <property type="entry name" value="Carboxylest/Gibb_receptor"/>
</dbReference>
<dbReference type="PANTHER" id="PTHR23024:SF643">
    <property type="entry name" value="AB HYDROLASE SUPERFAMILY PROTEIN B1A11.02"/>
    <property type="match status" value="1"/>
</dbReference>
<sequence length="319" mass="34940">MLLSTEDLLKTSRMHPEIKELAGDAEPTLIEEERQIRMRDGYLSTIKIHRPAFIPAAGSPLVVLYFGGGWVSGSRHQLTPTARAFVRLFGAVVTTVDYRLAPESPFPTAQEDCWDSTKWIAMHARELHADPSKGFVVGGISAGGCSALVVANLAQTERLGPKITGMWISAAPIMEQEHVPEEFQAHFISREHNRRAPIITTEGLEAMQQKGIWDLRSPMRCPILFQDRVPLSSLPPAYFQVCGLDPLRDDGLIYEDMLKRAGVDTMLSFYPGCPHAHFAFFPGLAVSIEAVADIAIGVGWLLGTKIAAADGLRALALPS</sequence>
<dbReference type="PANTHER" id="PTHR23024">
    <property type="entry name" value="ARYLACETAMIDE DEACETYLASE"/>
    <property type="match status" value="1"/>
</dbReference>
<protein>
    <recommendedName>
        <fullName evidence="1">Alpha/beta hydrolase fold-3 domain-containing protein</fullName>
    </recommendedName>
</protein>
<keyword evidence="3" id="KW-1185">Reference proteome</keyword>
<dbReference type="OrthoDB" id="408631at2759"/>
<organism evidence="2 3">
    <name type="scientific">Baudoinia panamericana (strain UAMH 10762)</name>
    <name type="common">Angels' share fungus</name>
    <name type="synonym">Baudoinia compniacensis (strain UAMH 10762)</name>
    <dbReference type="NCBI Taxonomy" id="717646"/>
    <lineage>
        <taxon>Eukaryota</taxon>
        <taxon>Fungi</taxon>
        <taxon>Dikarya</taxon>
        <taxon>Ascomycota</taxon>
        <taxon>Pezizomycotina</taxon>
        <taxon>Dothideomycetes</taxon>
        <taxon>Dothideomycetidae</taxon>
        <taxon>Mycosphaerellales</taxon>
        <taxon>Teratosphaeriaceae</taxon>
        <taxon>Baudoinia</taxon>
    </lineage>
</organism>
<dbReference type="SUPFAM" id="SSF53474">
    <property type="entry name" value="alpha/beta-Hydrolases"/>
    <property type="match status" value="1"/>
</dbReference>
<dbReference type="OMA" id="TKVVWPK"/>
<dbReference type="KEGG" id="bcom:BAUCODRAFT_125251"/>
<dbReference type="InterPro" id="IPR029058">
    <property type="entry name" value="AB_hydrolase_fold"/>
</dbReference>
<dbReference type="GeneID" id="19107944"/>
<dbReference type="Pfam" id="PF07859">
    <property type="entry name" value="Abhydrolase_3"/>
    <property type="match status" value="1"/>
</dbReference>
<accession>M2N326</accession>
<dbReference type="eggNOG" id="KOG1515">
    <property type="taxonomic scope" value="Eukaryota"/>
</dbReference>
<dbReference type="Gene3D" id="3.40.50.1820">
    <property type="entry name" value="alpha/beta hydrolase"/>
    <property type="match status" value="1"/>
</dbReference>
<dbReference type="Proteomes" id="UP000011761">
    <property type="component" value="Unassembled WGS sequence"/>
</dbReference>
<dbReference type="RefSeq" id="XP_007679557.1">
    <property type="nucleotide sequence ID" value="XM_007681367.1"/>
</dbReference>
<reference evidence="2 3" key="1">
    <citation type="journal article" date="2012" name="PLoS Pathog.">
        <title>Diverse lifestyles and strategies of plant pathogenesis encoded in the genomes of eighteen Dothideomycetes fungi.</title>
        <authorList>
            <person name="Ohm R.A."/>
            <person name="Feau N."/>
            <person name="Henrissat B."/>
            <person name="Schoch C.L."/>
            <person name="Horwitz B.A."/>
            <person name="Barry K.W."/>
            <person name="Condon B.J."/>
            <person name="Copeland A.C."/>
            <person name="Dhillon B."/>
            <person name="Glaser F."/>
            <person name="Hesse C.N."/>
            <person name="Kosti I."/>
            <person name="LaButti K."/>
            <person name="Lindquist E.A."/>
            <person name="Lucas S."/>
            <person name="Salamov A.A."/>
            <person name="Bradshaw R.E."/>
            <person name="Ciuffetti L."/>
            <person name="Hamelin R.C."/>
            <person name="Kema G.H.J."/>
            <person name="Lawrence C."/>
            <person name="Scott J.A."/>
            <person name="Spatafora J.W."/>
            <person name="Turgeon B.G."/>
            <person name="de Wit P.J.G.M."/>
            <person name="Zhong S."/>
            <person name="Goodwin S.B."/>
            <person name="Grigoriev I.V."/>
        </authorList>
    </citation>
    <scope>NUCLEOTIDE SEQUENCE [LARGE SCALE GENOMIC DNA]</scope>
    <source>
        <strain evidence="2 3">UAMH 10762</strain>
    </source>
</reference>
<dbReference type="STRING" id="717646.M2N326"/>